<gene>
    <name evidence="3" type="ORF">AAC691_05120</name>
</gene>
<dbReference type="SUPFAM" id="SSF53448">
    <property type="entry name" value="Nucleotide-diphospho-sugar transferases"/>
    <property type="match status" value="1"/>
</dbReference>
<dbReference type="Gene3D" id="1.25.40.10">
    <property type="entry name" value="Tetratricopeptide repeat domain"/>
    <property type="match status" value="1"/>
</dbReference>
<feature type="repeat" description="TPR" evidence="1">
    <location>
        <begin position="67"/>
        <end position="100"/>
    </location>
</feature>
<organism evidence="3 4">
    <name type="scientific">Nguyenibacter vanlangensis</name>
    <dbReference type="NCBI Taxonomy" id="1216886"/>
    <lineage>
        <taxon>Bacteria</taxon>
        <taxon>Pseudomonadati</taxon>
        <taxon>Pseudomonadota</taxon>
        <taxon>Alphaproteobacteria</taxon>
        <taxon>Acetobacterales</taxon>
        <taxon>Acetobacteraceae</taxon>
        <taxon>Nguyenibacter</taxon>
    </lineage>
</organism>
<keyword evidence="4" id="KW-1185">Reference proteome</keyword>
<dbReference type="Pfam" id="PF00535">
    <property type="entry name" value="Glycos_transf_2"/>
    <property type="match status" value="1"/>
</dbReference>
<accession>A0ABZ3D7T1</accession>
<dbReference type="InterPro" id="IPR019734">
    <property type="entry name" value="TPR_rpt"/>
</dbReference>
<evidence type="ECO:0000259" key="2">
    <source>
        <dbReference type="Pfam" id="PF00535"/>
    </source>
</evidence>
<dbReference type="Proteomes" id="UP001449795">
    <property type="component" value="Chromosome"/>
</dbReference>
<dbReference type="Gene3D" id="3.90.550.10">
    <property type="entry name" value="Spore Coat Polysaccharide Biosynthesis Protein SpsA, Chain A"/>
    <property type="match status" value="1"/>
</dbReference>
<name>A0ABZ3D7T1_9PROT</name>
<dbReference type="Pfam" id="PF13414">
    <property type="entry name" value="TPR_11"/>
    <property type="match status" value="1"/>
</dbReference>
<dbReference type="SUPFAM" id="SSF48452">
    <property type="entry name" value="TPR-like"/>
    <property type="match status" value="1"/>
</dbReference>
<dbReference type="SMART" id="SM00028">
    <property type="entry name" value="TPR"/>
    <property type="match status" value="2"/>
</dbReference>
<proteinExistence type="predicted"/>
<dbReference type="PANTHER" id="PTHR43179">
    <property type="entry name" value="RHAMNOSYLTRANSFERASE WBBL"/>
    <property type="match status" value="1"/>
</dbReference>
<dbReference type="RefSeq" id="WP_342629178.1">
    <property type="nucleotide sequence ID" value="NZ_CP152276.1"/>
</dbReference>
<dbReference type="EMBL" id="CP152276">
    <property type="protein sequence ID" value="XAE43820.1"/>
    <property type="molecule type" value="Genomic_DNA"/>
</dbReference>
<dbReference type="PROSITE" id="PS50005">
    <property type="entry name" value="TPR"/>
    <property type="match status" value="2"/>
</dbReference>
<dbReference type="InterPro" id="IPR011990">
    <property type="entry name" value="TPR-like_helical_dom_sf"/>
</dbReference>
<evidence type="ECO:0000313" key="3">
    <source>
        <dbReference type="EMBL" id="XAE43820.1"/>
    </source>
</evidence>
<evidence type="ECO:0000256" key="1">
    <source>
        <dbReference type="PROSITE-ProRule" id="PRU00339"/>
    </source>
</evidence>
<dbReference type="PANTHER" id="PTHR43179:SF7">
    <property type="entry name" value="RHAMNOSYLTRANSFERASE WBBL"/>
    <property type="match status" value="1"/>
</dbReference>
<reference evidence="3 4" key="1">
    <citation type="submission" date="2024-04" db="EMBL/GenBank/DDBJ databases">
        <title>Complete genome sequence of Nguyenibacter vanlangesis HBCM-1154, a strain capable of nitrogen fixation, IAA production, and phosphorus solubilization isolated from sugarcane soil.</title>
        <authorList>
            <person name="MY HANH P."/>
        </authorList>
    </citation>
    <scope>NUCLEOTIDE SEQUENCE [LARGE SCALE GENOMIC DNA]</scope>
    <source>
        <strain evidence="3 4">HBCM 1154</strain>
    </source>
</reference>
<dbReference type="InterPro" id="IPR029044">
    <property type="entry name" value="Nucleotide-diphossugar_trans"/>
</dbReference>
<feature type="domain" description="Glycosyltransferase 2-like" evidence="2">
    <location>
        <begin position="491"/>
        <end position="614"/>
    </location>
</feature>
<sequence length="785" mass="86350">MGWFFGKGGKIVKVHQSVRLSAAKKNKTVAKEVLRLTGEANRLRDAHDFLLAAEAYEQAAALAPWRIDLIVQSGNMYKDGGLLADAEDAYRKALCTSPDDADIHLQLGHALKLMGRRPAALVCYRKALALDPGCEGALNELVHTGIGSVQREQNDAFVRHGGVEAVFALTTDLASLRTKLDALEHRLPNIATWVAVPEGKYSLFRKLFDVPPVCHPAISAHGVTFVFSVDDVPLERLHGQLNALRCQSDGRWRAVFFGRSDAGSAAIKRITVADSRVRWMQIQEGETETSAERRASESAGGWLALLARGAVPHKRATEWFIHAARLTPSALISCDASIRATSLNSRGQLASDPTLIARWAFDSDVLLQRNIWGDTLLVASTLNTSLSSQVDEQATLAGRRSALLLAVGDVAHLPFALVDLMEDEDRVDRLDAHYAAVERAVSREGLICRVIHPAEAAAEFTPAKARKTFSLSAEMHLRLAWPLPPTRVPLTVILCTRNNAGDCKRMVHSLVAHAAAPDLLHCFVVDNGTDREEDKAILADLAMESHVTVRPQPAPFNWSHLNNSAAEECRDGLIVFANDDMEMLSAAWDDKLRAHLAAPEIGAVGAKLLYPDETIQHGGILFGWNESVIHDGLFLPAASGAQMGRWQMQRQVGAVTGAFFAIRKASFSEVGGFDASGLAISYSDVDLCLKLRRAGLIIRWDPELVLMHYESKSRGFDYLEPEKAARDLSEREVMYERWGREIFHHDPTVNPIWYDATLPFRLLRPVDDTSAIRQLSGSKNLSIQV</sequence>
<feature type="repeat" description="TPR" evidence="1">
    <location>
        <begin position="101"/>
        <end position="134"/>
    </location>
</feature>
<protein>
    <submittedName>
        <fullName evidence="3">Tetratricopeptide repeat protein</fullName>
    </submittedName>
</protein>
<evidence type="ECO:0000313" key="4">
    <source>
        <dbReference type="Proteomes" id="UP001449795"/>
    </source>
</evidence>
<keyword evidence="1" id="KW-0802">TPR repeat</keyword>
<dbReference type="InterPro" id="IPR001173">
    <property type="entry name" value="Glyco_trans_2-like"/>
</dbReference>